<dbReference type="GeneID" id="31012845"/>
<sequence length="443" mass="49431">MPSASPPVQPSKMAGVSKPRLDWGTHKDAIIQLYQEKTMAKMMSEMKARGFDASRRQYFNKLQQWGVRKYSRKPALSPRQSDLAREMRSLDAQTSLTTNRRSPRPSERIFFTCRAAPCGRWQLWRNDTRTGMLRHQGISTALRRSPIPGPSQHHELLCQARKLEAKMVFDLSKLDLDDPRVVSGSADASFQWYDEWGEEAGYFSLPGHPRRDPGRTSARPTERRTLAQCMPAEMVVFAKALLPIWEAFLAAGARRPGLLLGGENIQNIKQALDTLVGVFETLSLFLSPFSSRDSRETYVLSLCVLLWMMRIMEQAVGEKVVERDRLWGLIDGVEDKLIVSLVCEQSAGTSAPVGFSPQICAVNMPDLYLPGLALSDPNESTTRMLDSDVSWWEKDHSCIPRISESEGDDAEGLGLGGSVDGLLNDTSFPTGDISLGGYGLYLE</sequence>
<comment type="caution">
    <text evidence="3">The sequence shown here is derived from an EMBL/GenBank/DDBJ whole genome shotgun (WGS) entry which is preliminary data.</text>
</comment>
<dbReference type="EMBL" id="MNUE01000002">
    <property type="protein sequence ID" value="OJD39810.1"/>
    <property type="molecule type" value="Genomic_DNA"/>
</dbReference>
<dbReference type="STRING" id="236234.A0A1J9RIF6"/>
<keyword evidence="4" id="KW-1185">Reference proteome</keyword>
<evidence type="ECO:0000313" key="4">
    <source>
        <dbReference type="Proteomes" id="UP000183809"/>
    </source>
</evidence>
<protein>
    <submittedName>
        <fullName evidence="3">Ankyrin repeat protein</fullName>
    </submittedName>
</protein>
<feature type="domain" description="Clr5" evidence="2">
    <location>
        <begin position="21"/>
        <end position="69"/>
    </location>
</feature>
<feature type="region of interest" description="Disordered" evidence="1">
    <location>
        <begin position="1"/>
        <end position="21"/>
    </location>
</feature>
<evidence type="ECO:0000313" key="3">
    <source>
        <dbReference type="EMBL" id="OJD39810.1"/>
    </source>
</evidence>
<dbReference type="RefSeq" id="XP_020134797.1">
    <property type="nucleotide sequence ID" value="XM_020272586.1"/>
</dbReference>
<evidence type="ECO:0000256" key="1">
    <source>
        <dbReference type="SAM" id="MobiDB-lite"/>
    </source>
</evidence>
<dbReference type="Proteomes" id="UP000183809">
    <property type="component" value="Unassembled WGS sequence"/>
</dbReference>
<dbReference type="AlphaFoldDB" id="A0A1J9RIF6"/>
<feature type="region of interest" description="Disordered" evidence="1">
    <location>
        <begin position="70"/>
        <end position="103"/>
    </location>
</feature>
<dbReference type="InterPro" id="IPR025676">
    <property type="entry name" value="Clr5_dom"/>
</dbReference>
<feature type="compositionally biased region" description="Polar residues" evidence="1">
    <location>
        <begin position="91"/>
        <end position="100"/>
    </location>
</feature>
<gene>
    <name evidence="3" type="ORF">BKCO1_200080</name>
</gene>
<dbReference type="OrthoDB" id="539213at2759"/>
<dbReference type="Pfam" id="PF14420">
    <property type="entry name" value="Clr5"/>
    <property type="match status" value="1"/>
</dbReference>
<name>A0A1J9RIF6_9PEZI</name>
<reference evidence="3 4" key="1">
    <citation type="submission" date="2016-10" db="EMBL/GenBank/DDBJ databases">
        <title>Proteomics and genomics reveal pathogen-plant mechanisms compatible with a hemibiotrophic lifestyle of Diplodia corticola.</title>
        <authorList>
            <person name="Fernandes I."/>
            <person name="De Jonge R."/>
            <person name="Van De Peer Y."/>
            <person name="Devreese B."/>
            <person name="Alves A."/>
            <person name="Esteves A.C."/>
        </authorList>
    </citation>
    <scope>NUCLEOTIDE SEQUENCE [LARGE SCALE GENOMIC DNA]</scope>
    <source>
        <strain evidence="3 4">CBS 112549</strain>
    </source>
</reference>
<proteinExistence type="predicted"/>
<evidence type="ECO:0000259" key="2">
    <source>
        <dbReference type="Pfam" id="PF14420"/>
    </source>
</evidence>
<accession>A0A1J9RIF6</accession>
<organism evidence="3 4">
    <name type="scientific">Diplodia corticola</name>
    <dbReference type="NCBI Taxonomy" id="236234"/>
    <lineage>
        <taxon>Eukaryota</taxon>
        <taxon>Fungi</taxon>
        <taxon>Dikarya</taxon>
        <taxon>Ascomycota</taxon>
        <taxon>Pezizomycotina</taxon>
        <taxon>Dothideomycetes</taxon>
        <taxon>Dothideomycetes incertae sedis</taxon>
        <taxon>Botryosphaeriales</taxon>
        <taxon>Botryosphaeriaceae</taxon>
        <taxon>Diplodia</taxon>
    </lineage>
</organism>